<dbReference type="NCBIfam" id="TIGR00444">
    <property type="entry name" value="mazG"/>
    <property type="match status" value="1"/>
</dbReference>
<dbReference type="Gene3D" id="3.40.1010.10">
    <property type="entry name" value="Cobalt-precorrin-4 Transmethylase, Domain 1"/>
    <property type="match status" value="1"/>
</dbReference>
<dbReference type="InterPro" id="IPR014777">
    <property type="entry name" value="4pyrrole_Mease_sub1"/>
</dbReference>
<dbReference type="GO" id="GO:0046061">
    <property type="term" value="P:dATP catabolic process"/>
    <property type="evidence" value="ECO:0007669"/>
    <property type="project" value="TreeGrafter"/>
</dbReference>
<feature type="domain" description="NTP pyrophosphohydrolase MazG-like" evidence="3">
    <location>
        <begin position="256"/>
        <end position="329"/>
    </location>
</feature>
<dbReference type="GO" id="GO:0046052">
    <property type="term" value="P:UTP catabolic process"/>
    <property type="evidence" value="ECO:0007669"/>
    <property type="project" value="TreeGrafter"/>
</dbReference>
<dbReference type="GO" id="GO:0046081">
    <property type="term" value="P:dUTP catabolic process"/>
    <property type="evidence" value="ECO:0007669"/>
    <property type="project" value="TreeGrafter"/>
</dbReference>
<dbReference type="GO" id="GO:0046047">
    <property type="term" value="P:TTP catabolic process"/>
    <property type="evidence" value="ECO:0007669"/>
    <property type="project" value="TreeGrafter"/>
</dbReference>
<gene>
    <name evidence="4" type="primary">mazG</name>
    <name evidence="4" type="ORF">FQB35_01140</name>
</gene>
<dbReference type="PIRSF" id="PIRSF002845">
    <property type="entry name" value="Ttrprl_mtas_MazG"/>
    <property type="match status" value="1"/>
</dbReference>
<dbReference type="GO" id="GO:0006203">
    <property type="term" value="P:dGTP catabolic process"/>
    <property type="evidence" value="ECO:0007669"/>
    <property type="project" value="TreeGrafter"/>
</dbReference>
<keyword evidence="5" id="KW-1185">Reference proteome</keyword>
<sequence>MLNTLTVIGLGPGSKEYLTIGAMEKMKKTKKIFLRTKKHPVVSYLKEQGICFESFDYVYEEKESFDQVYETIVDNLVSMLKDKEVVYAVPGSPFVAERTIQLLIEKSGNEGFSLEFISSVSFIEAMLHTLKKDPIKGLQIIDGLQLDQQVPDIKTDVIVTQVYNKFVASEMKLRLMEYYPDEHTIVVVRGAGIPDEEKVENIKLYELDHVEWLDYLTSIYIPRIDDNTVKFYNMNDLMEIMKKLRGKDGCPWDIKQTHKSLRPYLIEEAYEVLEAIDNEDMDLFEEELGDLLLQIVFHAVIASENGQFDMRDVITGICKKLIYRHPHVFKEEKVDSASKAVMSWEKMKRKEKKEDTYTDGLRRIPKHLPALMKSYKVQGKAADVGFDWDCVEDAIEKIKEELDELLEVYNTKDQDKITEELGDLIFAVVNVARFLNVEPEIALNKTVDKFINRFEFIEKTANKNGKKLEKMSLEEMDALWNMAKIHKN</sequence>
<dbReference type="InterPro" id="IPR048015">
    <property type="entry name" value="NTP-PPase_MazG-like_N"/>
</dbReference>
<proteinExistence type="predicted"/>
<dbReference type="NCBIfam" id="NF007113">
    <property type="entry name" value="PRK09562.1"/>
    <property type="match status" value="1"/>
</dbReference>
<dbReference type="InterPro" id="IPR024180">
    <property type="entry name" value="Tetrapyrrole_Mease/MazG_pred"/>
</dbReference>
<dbReference type="CDD" id="cd11529">
    <property type="entry name" value="NTP-PPase_MazG_Cterm"/>
    <property type="match status" value="1"/>
</dbReference>
<accession>A0A5C0SAA4</accession>
<dbReference type="InterPro" id="IPR003043">
    <property type="entry name" value="Uropor_MeTrfase_CS"/>
</dbReference>
<dbReference type="GO" id="GO:0008168">
    <property type="term" value="F:methyltransferase activity"/>
    <property type="evidence" value="ECO:0007669"/>
    <property type="project" value="InterPro"/>
</dbReference>
<dbReference type="KEGG" id="crs:FQB35_01140"/>
<dbReference type="OrthoDB" id="9808939at2"/>
<dbReference type="SUPFAM" id="SSF101386">
    <property type="entry name" value="all-alpha NTP pyrophosphatases"/>
    <property type="match status" value="2"/>
</dbReference>
<evidence type="ECO:0000256" key="1">
    <source>
        <dbReference type="SAM" id="Coils"/>
    </source>
</evidence>
<dbReference type="Gene3D" id="1.10.287.1080">
    <property type="entry name" value="MazG-like"/>
    <property type="match status" value="2"/>
</dbReference>
<evidence type="ECO:0000313" key="4">
    <source>
        <dbReference type="EMBL" id="QEK11081.1"/>
    </source>
</evidence>
<dbReference type="GO" id="GO:0046076">
    <property type="term" value="P:dTTP catabolic process"/>
    <property type="evidence" value="ECO:0007669"/>
    <property type="project" value="TreeGrafter"/>
</dbReference>
<feature type="domain" description="Tetrapyrrole methylase" evidence="2">
    <location>
        <begin position="4"/>
        <end position="207"/>
    </location>
</feature>
<keyword evidence="1" id="KW-0175">Coiled coil</keyword>
<dbReference type="Pfam" id="PF03819">
    <property type="entry name" value="MazG"/>
    <property type="match status" value="2"/>
</dbReference>
<dbReference type="GO" id="GO:0006950">
    <property type="term" value="P:response to stress"/>
    <property type="evidence" value="ECO:0007669"/>
    <property type="project" value="UniProtKB-ARBA"/>
</dbReference>
<dbReference type="RefSeq" id="WP_148808156.1">
    <property type="nucleotide sequence ID" value="NZ_CP042243.1"/>
</dbReference>
<dbReference type="CDD" id="cd11528">
    <property type="entry name" value="NTP-PPase_MazG_Nterm"/>
    <property type="match status" value="1"/>
</dbReference>
<dbReference type="CDD" id="cd11723">
    <property type="entry name" value="YabN_N_like"/>
    <property type="match status" value="1"/>
</dbReference>
<protein>
    <submittedName>
        <fullName evidence="4">Nucleoside triphosphate pyrophosphohydrolase</fullName>
        <ecNumber evidence="4">3.6.1.9</ecNumber>
    </submittedName>
</protein>
<feature type="domain" description="NTP pyrophosphohydrolase MazG-like" evidence="3">
    <location>
        <begin position="395"/>
        <end position="453"/>
    </location>
</feature>
<feature type="coiled-coil region" evidence="1">
    <location>
        <begin position="388"/>
        <end position="415"/>
    </location>
</feature>
<dbReference type="AlphaFoldDB" id="A0A5C0SAA4"/>
<dbReference type="InterPro" id="IPR000878">
    <property type="entry name" value="4pyrrol_Mease"/>
</dbReference>
<organism evidence="4 5">
    <name type="scientific">Crassaminicella thermophila</name>
    <dbReference type="NCBI Taxonomy" id="2599308"/>
    <lineage>
        <taxon>Bacteria</taxon>
        <taxon>Bacillati</taxon>
        <taxon>Bacillota</taxon>
        <taxon>Clostridia</taxon>
        <taxon>Eubacteriales</taxon>
        <taxon>Clostridiaceae</taxon>
        <taxon>Crassaminicella</taxon>
    </lineage>
</organism>
<dbReference type="PROSITE" id="PS00839">
    <property type="entry name" value="SUMT_1"/>
    <property type="match status" value="1"/>
</dbReference>
<dbReference type="SUPFAM" id="SSF53790">
    <property type="entry name" value="Tetrapyrrole methylase"/>
    <property type="match status" value="1"/>
</dbReference>
<keyword evidence="4" id="KW-0378">Hydrolase</keyword>
<dbReference type="Proteomes" id="UP000324646">
    <property type="component" value="Chromosome"/>
</dbReference>
<dbReference type="PANTHER" id="PTHR30522:SF0">
    <property type="entry name" value="NUCLEOSIDE TRIPHOSPHATE PYROPHOSPHOHYDROLASE"/>
    <property type="match status" value="1"/>
</dbReference>
<dbReference type="FunFam" id="1.10.287.1080:FF:000001">
    <property type="entry name" value="Nucleoside triphosphate pyrophosphohydrolase"/>
    <property type="match status" value="1"/>
</dbReference>
<dbReference type="PANTHER" id="PTHR30522">
    <property type="entry name" value="NUCLEOSIDE TRIPHOSPHATE PYROPHOSPHOHYDROLASE"/>
    <property type="match status" value="1"/>
</dbReference>
<evidence type="ECO:0000259" key="3">
    <source>
        <dbReference type="Pfam" id="PF03819"/>
    </source>
</evidence>
<dbReference type="FunFam" id="1.10.287.1080:FF:000003">
    <property type="entry name" value="Nucleoside triphosphate pyrophosphohydrolase"/>
    <property type="match status" value="1"/>
</dbReference>
<name>A0A5C0SAA4_CRATE</name>
<evidence type="ECO:0000313" key="5">
    <source>
        <dbReference type="Proteomes" id="UP000324646"/>
    </source>
</evidence>
<evidence type="ECO:0000259" key="2">
    <source>
        <dbReference type="Pfam" id="PF00590"/>
    </source>
</evidence>
<dbReference type="EC" id="3.6.1.9" evidence="4"/>
<dbReference type="InterPro" id="IPR011551">
    <property type="entry name" value="NTP_PyrPHydrolase_MazG"/>
</dbReference>
<dbReference type="EMBL" id="CP042243">
    <property type="protein sequence ID" value="QEK11081.1"/>
    <property type="molecule type" value="Genomic_DNA"/>
</dbReference>
<dbReference type="InterPro" id="IPR035013">
    <property type="entry name" value="YabN_N"/>
</dbReference>
<dbReference type="GO" id="GO:0047429">
    <property type="term" value="F:nucleoside triphosphate diphosphatase activity"/>
    <property type="evidence" value="ECO:0007669"/>
    <property type="project" value="UniProtKB-EC"/>
</dbReference>
<reference evidence="4 5" key="1">
    <citation type="submission" date="2019-07" db="EMBL/GenBank/DDBJ databases">
        <title>Complete genome of Crassaminicella thermophila SY095.</title>
        <authorList>
            <person name="Li X."/>
        </authorList>
    </citation>
    <scope>NUCLEOTIDE SEQUENCE [LARGE SCALE GENOMIC DNA]</scope>
    <source>
        <strain evidence="4 5">SY095</strain>
    </source>
</reference>
<dbReference type="Pfam" id="PF00590">
    <property type="entry name" value="TP_methylase"/>
    <property type="match status" value="1"/>
</dbReference>
<dbReference type="InterPro" id="IPR048011">
    <property type="entry name" value="NTP-PPase_MazG-like_C"/>
</dbReference>
<dbReference type="InterPro" id="IPR035996">
    <property type="entry name" value="4pyrrol_Methylase_sf"/>
</dbReference>
<dbReference type="InterPro" id="IPR004518">
    <property type="entry name" value="MazG-like_dom"/>
</dbReference>